<dbReference type="AlphaFoldDB" id="A0A371NEG9"/>
<protein>
    <submittedName>
        <fullName evidence="2">Uncharacterized protein</fullName>
    </submittedName>
</protein>
<comment type="caution">
    <text evidence="2">The sequence shown here is derived from an EMBL/GenBank/DDBJ whole genome shotgun (WGS) entry which is preliminary data.</text>
</comment>
<evidence type="ECO:0000256" key="1">
    <source>
        <dbReference type="SAM" id="Phobius"/>
    </source>
</evidence>
<keyword evidence="1" id="KW-1133">Transmembrane helix</keyword>
<evidence type="ECO:0000313" key="2">
    <source>
        <dbReference type="EMBL" id="REE28864.1"/>
    </source>
</evidence>
<reference evidence="2 3" key="1">
    <citation type="submission" date="2018-07" db="EMBL/GenBank/DDBJ databases">
        <title>Genomic Encyclopedia of Type Strains, Phase IV (KMG-IV): sequencing the most valuable type-strain genomes for metagenomic binning, comparative biology and taxonomic classification.</title>
        <authorList>
            <person name="Goeker M."/>
        </authorList>
    </citation>
    <scope>NUCLEOTIDE SEQUENCE [LARGE SCALE GENOMIC DNA]</scope>
    <source>
        <strain evidence="2 3">DSM 7466</strain>
    </source>
</reference>
<accession>A0A371NEG9</accession>
<feature type="transmembrane region" description="Helical" evidence="1">
    <location>
        <begin position="113"/>
        <end position="133"/>
    </location>
</feature>
<keyword evidence="3" id="KW-1185">Reference proteome</keyword>
<sequence length="138" mass="14203">MRALLFTCLILFIIPGSVYASDGPPDGPGPVTAPGTYYMIIRASDGVNIVYSLILFTIRAAVPPGGTGVTPGGVFIEQMSLLSAGPVSAGGSIAESVTNMTAVPGGQKKVVDYTWLLAGLLVSVLIAGLYSAIRKMNK</sequence>
<gene>
    <name evidence="2" type="ORF">C7452_0889</name>
</gene>
<dbReference type="EMBL" id="QREL01000001">
    <property type="protein sequence ID" value="REE28864.1"/>
    <property type="molecule type" value="Genomic_DNA"/>
</dbReference>
<organism evidence="2 3">
    <name type="scientific">Methanothermobacter defluvii</name>
    <dbReference type="NCBI Taxonomy" id="49339"/>
    <lineage>
        <taxon>Archaea</taxon>
        <taxon>Methanobacteriati</taxon>
        <taxon>Methanobacteriota</taxon>
        <taxon>Methanomada group</taxon>
        <taxon>Methanobacteria</taxon>
        <taxon>Methanobacteriales</taxon>
        <taxon>Methanobacteriaceae</taxon>
        <taxon>Methanothermobacter</taxon>
    </lineage>
</organism>
<dbReference type="Proteomes" id="UP000256864">
    <property type="component" value="Unassembled WGS sequence"/>
</dbReference>
<keyword evidence="1" id="KW-0812">Transmembrane</keyword>
<proteinExistence type="predicted"/>
<evidence type="ECO:0000313" key="3">
    <source>
        <dbReference type="Proteomes" id="UP000256864"/>
    </source>
</evidence>
<dbReference type="RefSeq" id="WP_115892348.1">
    <property type="nucleotide sequence ID" value="NZ_QREL01000001.1"/>
</dbReference>
<name>A0A371NEG9_9EURY</name>
<keyword evidence="1" id="KW-0472">Membrane</keyword>
<dbReference type="GeneID" id="58978497"/>